<dbReference type="EMBL" id="CP009268">
    <property type="protein sequence ID" value="AJA52663.1"/>
    <property type="molecule type" value="Genomic_DNA"/>
</dbReference>
<dbReference type="Proteomes" id="UP000030905">
    <property type="component" value="Chromosome"/>
</dbReference>
<proteinExistence type="predicted"/>
<reference evidence="2 3" key="3">
    <citation type="journal article" name="Genome Announc.">
        <title>Improved Draft Genome Sequence of Clostridium pasteurianum Strain ATCC 6013 (DSM 525) Using a Hybrid Next-Generation Sequencing Approach.</title>
        <authorList>
            <person name="Pyne M.E."/>
            <person name="Utturkar S."/>
            <person name="Brown S.D."/>
            <person name="Moo-Young M."/>
            <person name="Chung D.A."/>
            <person name="Chou C.P."/>
        </authorList>
    </citation>
    <scope>NUCLEOTIDE SEQUENCE [LARGE SCALE GENOMIC DNA]</scope>
    <source>
        <strain evidence="2 3">ATCC 6013</strain>
    </source>
</reference>
<keyword evidence="1" id="KW-0540">Nuclease</keyword>
<evidence type="ECO:0000313" key="3">
    <source>
        <dbReference type="Proteomes" id="UP000028042"/>
    </source>
</evidence>
<organism evidence="1 4">
    <name type="scientific">Clostridium pasteurianum DSM 525 = ATCC 6013</name>
    <dbReference type="NCBI Taxonomy" id="1262449"/>
    <lineage>
        <taxon>Bacteria</taxon>
        <taxon>Bacillati</taxon>
        <taxon>Bacillota</taxon>
        <taxon>Clostridia</taxon>
        <taxon>Eubacteriales</taxon>
        <taxon>Clostridiaceae</taxon>
        <taxon>Clostridium</taxon>
    </lineage>
</organism>
<protein>
    <submittedName>
        <fullName evidence="1">HNH endonuclease</fullName>
    </submittedName>
</protein>
<dbReference type="KEGG" id="cpae:CPAST_c26070"/>
<keyword evidence="1" id="KW-0255">Endonuclease</keyword>
<evidence type="ECO:0000313" key="1">
    <source>
        <dbReference type="EMBL" id="AJA52663.1"/>
    </source>
</evidence>
<keyword evidence="1" id="KW-0378">Hydrolase</keyword>
<name>A0A0H3JAL7_CLOPA</name>
<accession>A0A0H3JAL7</accession>
<evidence type="ECO:0000313" key="2">
    <source>
        <dbReference type="EMBL" id="KRU11327.1"/>
    </source>
</evidence>
<keyword evidence="4" id="KW-1185">Reference proteome</keyword>
<dbReference type="Proteomes" id="UP000028042">
    <property type="component" value="Unassembled WGS sequence"/>
</dbReference>
<dbReference type="EMBL" id="JPGY02000001">
    <property type="protein sequence ID" value="KRU11327.1"/>
    <property type="molecule type" value="Genomic_DNA"/>
</dbReference>
<dbReference type="GO" id="GO:0004519">
    <property type="term" value="F:endonuclease activity"/>
    <property type="evidence" value="ECO:0007669"/>
    <property type="project" value="UniProtKB-KW"/>
</dbReference>
<evidence type="ECO:0000313" key="4">
    <source>
        <dbReference type="Proteomes" id="UP000030905"/>
    </source>
</evidence>
<gene>
    <name evidence="1" type="ORF">CLPA_c26070</name>
    <name evidence="2" type="ORF">CP6013_00574</name>
</gene>
<dbReference type="eggNOG" id="COG1403">
    <property type="taxonomic scope" value="Bacteria"/>
</dbReference>
<dbReference type="Gene3D" id="1.10.30.50">
    <property type="match status" value="1"/>
</dbReference>
<dbReference type="KEGG" id="cpat:CLPA_c26070"/>
<dbReference type="AlphaFoldDB" id="A0A0H3JAL7"/>
<dbReference type="InterPro" id="IPR003615">
    <property type="entry name" value="HNH_nuc"/>
</dbReference>
<dbReference type="RefSeq" id="WP_003442491.1">
    <property type="nucleotide sequence ID" value="NZ_ANZB01000003.1"/>
</dbReference>
<dbReference type="GeneID" id="93074738"/>
<reference evidence="1 4" key="1">
    <citation type="journal article" date="2015" name="Genome Announc.">
        <title>Complete Genome Sequence of the Nitrogen-Fixing and Solvent-Producing Clostridium pasteurianum DSM 525.</title>
        <authorList>
            <person name="Poehlein A."/>
            <person name="Grosse-Honebrink A."/>
            <person name="Zhang Y."/>
            <person name="Minton N.P."/>
            <person name="Daniel R."/>
        </authorList>
    </citation>
    <scope>NUCLEOTIDE SEQUENCE [LARGE SCALE GENOMIC DNA]</scope>
    <source>
        <strain evidence="1">DSM 525</strain>
        <strain evidence="4">DSM 525 / ATCC 6013</strain>
    </source>
</reference>
<dbReference type="PATRIC" id="fig|1262449.3.peg.1052"/>
<reference evidence="2" key="2">
    <citation type="submission" date="2015-10" db="EMBL/GenBank/DDBJ databases">
        <title>Improved Draft Genome Sequence of Clostridium pasteurianum Strain ATCC 6013 (DSM 525) Using a Hybrid Next-Generation Sequencing Approach.</title>
        <authorList>
            <person name="Pyne M.E."/>
            <person name="Utturkar S.M."/>
            <person name="Brown S.D."/>
            <person name="Moo-Young M."/>
            <person name="Chung D.A."/>
            <person name="Chou P.C."/>
        </authorList>
    </citation>
    <scope>NUCLEOTIDE SEQUENCE</scope>
    <source>
        <strain evidence="2">ATCC 6013</strain>
    </source>
</reference>
<sequence length="151" mass="18023">MQNEKCVVCGKAGEKHHIIFKCEGGLDFPLNYIYLCAEHHRGKKSPHRNRRINLMYKLEFQTKLKNILAKDYYSMDEIIKTLSLNPSQGRSICKKFKIYKEGYKREDIIKRLMGGKFYYDFMLDEFYDDSWNISNDFIDDLDLNLYGNCEF</sequence>
<dbReference type="CDD" id="cd00085">
    <property type="entry name" value="HNHc"/>
    <property type="match status" value="1"/>
</dbReference>